<proteinExistence type="predicted"/>
<sequence length="64" mass="7646">MSKLTFRYSVREERDCTWTVYDVFTGRAAEPTHWILNVLTEKEAKAYCAILNVKDMERRERLGF</sequence>
<evidence type="ECO:0000313" key="2">
    <source>
        <dbReference type="Proteomes" id="UP000199205"/>
    </source>
</evidence>
<reference evidence="1 2" key="1">
    <citation type="submission" date="2016-08" db="EMBL/GenBank/DDBJ databases">
        <authorList>
            <person name="Seilhamer J.J."/>
        </authorList>
    </citation>
    <scope>NUCLEOTIDE SEQUENCE [LARGE SCALE GENOMIC DNA]</scope>
    <source>
        <strain evidence="1 2">P1-7</strain>
    </source>
</reference>
<accession>A0A1C3V3W5</accession>
<dbReference type="AlphaFoldDB" id="A0A1C3V3W5"/>
<protein>
    <submittedName>
        <fullName evidence="1">Uncharacterized protein</fullName>
    </submittedName>
</protein>
<evidence type="ECO:0000313" key="1">
    <source>
        <dbReference type="EMBL" id="SCB22472.1"/>
    </source>
</evidence>
<dbReference type="EMBL" id="FMAF01000004">
    <property type="protein sequence ID" value="SCB22472.1"/>
    <property type="molecule type" value="Genomic_DNA"/>
</dbReference>
<dbReference type="Proteomes" id="UP000199205">
    <property type="component" value="Unassembled WGS sequence"/>
</dbReference>
<name>A0A1C3V3W5_9HYPH</name>
<gene>
    <name evidence="1" type="ORF">GA0061101_104178</name>
</gene>
<organism evidence="1 2">
    <name type="scientific">Rhizobium lusitanum</name>
    <dbReference type="NCBI Taxonomy" id="293958"/>
    <lineage>
        <taxon>Bacteria</taxon>
        <taxon>Pseudomonadati</taxon>
        <taxon>Pseudomonadota</taxon>
        <taxon>Alphaproteobacteria</taxon>
        <taxon>Hyphomicrobiales</taxon>
        <taxon>Rhizobiaceae</taxon>
        <taxon>Rhizobium/Agrobacterium group</taxon>
        <taxon>Rhizobium</taxon>
    </lineage>
</organism>